<sequence>MVLLAVMSSHCPKSGLALRSGPSWGPNWPTVKQALMRSVKKLSLRSKNITSPRVRDMEADSNQTGMPSLKRCITQGIKQLYQTQQLCDVTLVAEGRMFPCHRAILASVSLYFQRMFTSSFKESREPEILLKELSASSLQTLLVYIYTGELVFTAGQATELFTAASRLQVMPALQIISRFLRESLAMENCLEFYMLAYSHNYRPLLRTTLSYVAFHFKHLSESPAFLLLDFSALISILSSDSLAVKSELAVYRAVRCWVRHNPSERLRKLGELMAHVRLPLMTPVELAEVQGDMEEFDQPVQLCWEELRDEKRLEACGGLRQGMYHEGVVCIGLPKWSEMSLGNEALDSHVHFFDLSTEQWEQLPDLKSLTFPGCTSMGHKLYIAGGRYLDNSCSDNLFVYDALWGRWSQLPSMSTTRVWHAFHLCKNKLYAAAGWDIMGPLASAECFDLERKEWVPISDLPLSLAYFASTTFKSKLYLIGGETNMGDPDMSTPFRGFLFYDLVSEAWNQVLMAFEFYEASAIALDTCIFVVGGLSADTTHGGRQFTGRCACLLEDGTMNQEVCIPPLPISISYPGVARWHKRIYVFGGDYNDCYSSAIHYWEPGLLTWTQCGACLPDPNYGAFGFGCVELKVPQKKFISLCQTKSATSPAQ</sequence>
<dbReference type="PROSITE" id="PS50097">
    <property type="entry name" value="BTB"/>
    <property type="match status" value="1"/>
</dbReference>
<keyword evidence="4" id="KW-1185">Reference proteome</keyword>
<dbReference type="SMART" id="SM00875">
    <property type="entry name" value="BACK"/>
    <property type="match status" value="1"/>
</dbReference>
<dbReference type="GeneID" id="129344907"/>
<evidence type="ECO:0000256" key="2">
    <source>
        <dbReference type="ARBA" id="ARBA00022737"/>
    </source>
</evidence>
<keyword evidence="2" id="KW-0677">Repeat</keyword>
<protein>
    <submittedName>
        <fullName evidence="5">Kelch-like protein 2</fullName>
    </submittedName>
</protein>
<accession>A0AA97KK94</accession>
<gene>
    <name evidence="5" type="primary">LOC129344907</name>
</gene>
<dbReference type="SUPFAM" id="SSF117281">
    <property type="entry name" value="Kelch motif"/>
    <property type="match status" value="1"/>
</dbReference>
<dbReference type="Pfam" id="PF24681">
    <property type="entry name" value="Kelch_KLHDC2_KLHL20_DRC7"/>
    <property type="match status" value="1"/>
</dbReference>
<dbReference type="Gene3D" id="2.120.10.80">
    <property type="entry name" value="Kelch-type beta propeller"/>
    <property type="match status" value="2"/>
</dbReference>
<dbReference type="Pfam" id="PF07707">
    <property type="entry name" value="BACK"/>
    <property type="match status" value="1"/>
</dbReference>
<dbReference type="Gene3D" id="1.25.40.420">
    <property type="match status" value="1"/>
</dbReference>
<reference evidence="5" key="1">
    <citation type="submission" date="2025-08" db="UniProtKB">
        <authorList>
            <consortium name="RefSeq"/>
        </authorList>
    </citation>
    <scope>IDENTIFICATION</scope>
    <source>
        <tissue evidence="5">Blood</tissue>
    </source>
</reference>
<proteinExistence type="predicted"/>
<dbReference type="SUPFAM" id="SSF54695">
    <property type="entry name" value="POZ domain"/>
    <property type="match status" value="1"/>
</dbReference>
<evidence type="ECO:0000259" key="3">
    <source>
        <dbReference type="PROSITE" id="PS50097"/>
    </source>
</evidence>
<evidence type="ECO:0000313" key="5">
    <source>
        <dbReference type="RefSeq" id="XP_054857797.1"/>
    </source>
</evidence>
<dbReference type="Gene3D" id="3.30.710.10">
    <property type="entry name" value="Potassium Channel Kv1.1, Chain A"/>
    <property type="match status" value="1"/>
</dbReference>
<dbReference type="InterPro" id="IPR017096">
    <property type="entry name" value="BTB-kelch_protein"/>
</dbReference>
<dbReference type="PANTHER" id="PTHR45632">
    <property type="entry name" value="LD33804P"/>
    <property type="match status" value="1"/>
</dbReference>
<dbReference type="PIRSF" id="PIRSF037037">
    <property type="entry name" value="Kelch-like_protein_gigaxonin"/>
    <property type="match status" value="1"/>
</dbReference>
<dbReference type="Pfam" id="PF00651">
    <property type="entry name" value="BTB"/>
    <property type="match status" value="1"/>
</dbReference>
<organism evidence="4 5">
    <name type="scientific">Eublepharis macularius</name>
    <name type="common">Leopard gecko</name>
    <name type="synonym">Cyrtodactylus macularius</name>
    <dbReference type="NCBI Taxonomy" id="481883"/>
    <lineage>
        <taxon>Eukaryota</taxon>
        <taxon>Metazoa</taxon>
        <taxon>Chordata</taxon>
        <taxon>Craniata</taxon>
        <taxon>Vertebrata</taxon>
        <taxon>Euteleostomi</taxon>
        <taxon>Lepidosauria</taxon>
        <taxon>Squamata</taxon>
        <taxon>Bifurcata</taxon>
        <taxon>Gekkota</taxon>
        <taxon>Eublepharidae</taxon>
        <taxon>Eublepharinae</taxon>
        <taxon>Eublepharis</taxon>
    </lineage>
</organism>
<evidence type="ECO:0000313" key="4">
    <source>
        <dbReference type="Proteomes" id="UP001190640"/>
    </source>
</evidence>
<dbReference type="InterPro" id="IPR006652">
    <property type="entry name" value="Kelch_1"/>
</dbReference>
<dbReference type="PANTHER" id="PTHR45632:SF3">
    <property type="entry name" value="KELCH-LIKE PROTEIN 32"/>
    <property type="match status" value="1"/>
</dbReference>
<dbReference type="InterPro" id="IPR015915">
    <property type="entry name" value="Kelch-typ_b-propeller"/>
</dbReference>
<dbReference type="InterPro" id="IPR011333">
    <property type="entry name" value="SKP1/BTB/POZ_sf"/>
</dbReference>
<keyword evidence="1" id="KW-0880">Kelch repeat</keyword>
<dbReference type="KEGG" id="emc:129344907"/>
<dbReference type="AlphaFoldDB" id="A0AA97KK94"/>
<feature type="domain" description="BTB" evidence="3">
    <location>
        <begin position="87"/>
        <end position="154"/>
    </location>
</feature>
<dbReference type="InterPro" id="IPR011705">
    <property type="entry name" value="BACK"/>
</dbReference>
<evidence type="ECO:0000256" key="1">
    <source>
        <dbReference type="ARBA" id="ARBA00022441"/>
    </source>
</evidence>
<dbReference type="RefSeq" id="XP_054857797.1">
    <property type="nucleotide sequence ID" value="XM_055001822.1"/>
</dbReference>
<name>A0AA97KK94_EUBMA</name>
<dbReference type="InterPro" id="IPR000210">
    <property type="entry name" value="BTB/POZ_dom"/>
</dbReference>
<dbReference type="SMART" id="SM00612">
    <property type="entry name" value="Kelch"/>
    <property type="match status" value="2"/>
</dbReference>
<dbReference type="Proteomes" id="UP001190640">
    <property type="component" value="Chromosome 17"/>
</dbReference>
<dbReference type="SMART" id="SM00225">
    <property type="entry name" value="BTB"/>
    <property type="match status" value="1"/>
</dbReference>